<accession>A0A0B1PA58</accession>
<evidence type="ECO:0000313" key="3">
    <source>
        <dbReference type="Proteomes" id="UP000030854"/>
    </source>
</evidence>
<reference evidence="2 3" key="1">
    <citation type="journal article" date="2014" name="BMC Genomics">
        <title>Adaptive genomic structural variation in the grape powdery mildew pathogen, Erysiphe necator.</title>
        <authorList>
            <person name="Jones L."/>
            <person name="Riaz S."/>
            <person name="Morales-Cruz A."/>
            <person name="Amrine K.C."/>
            <person name="McGuire B."/>
            <person name="Gubler W.D."/>
            <person name="Walker M.A."/>
            <person name="Cantu D."/>
        </authorList>
    </citation>
    <scope>NUCLEOTIDE SEQUENCE [LARGE SCALE GENOMIC DNA]</scope>
    <source>
        <strain evidence="3">c</strain>
    </source>
</reference>
<dbReference type="STRING" id="52586.A0A0B1PA58"/>
<organism evidence="2 3">
    <name type="scientific">Uncinula necator</name>
    <name type="common">Grape powdery mildew</name>
    <dbReference type="NCBI Taxonomy" id="52586"/>
    <lineage>
        <taxon>Eukaryota</taxon>
        <taxon>Fungi</taxon>
        <taxon>Dikarya</taxon>
        <taxon>Ascomycota</taxon>
        <taxon>Pezizomycotina</taxon>
        <taxon>Leotiomycetes</taxon>
        <taxon>Erysiphales</taxon>
        <taxon>Erysiphaceae</taxon>
        <taxon>Erysiphe</taxon>
    </lineage>
</organism>
<comment type="caution">
    <text evidence="2">The sequence shown here is derived from an EMBL/GenBank/DDBJ whole genome shotgun (WGS) entry which is preliminary data.</text>
</comment>
<dbReference type="HOGENOM" id="CLU_018153_3_3_1"/>
<keyword evidence="3" id="KW-1185">Reference proteome</keyword>
<feature type="region of interest" description="Disordered" evidence="1">
    <location>
        <begin position="148"/>
        <end position="167"/>
    </location>
</feature>
<evidence type="ECO:0000256" key="1">
    <source>
        <dbReference type="SAM" id="MobiDB-lite"/>
    </source>
</evidence>
<dbReference type="EMBL" id="JNVN01000988">
    <property type="protein sequence ID" value="KHJ34215.1"/>
    <property type="molecule type" value="Genomic_DNA"/>
</dbReference>
<feature type="region of interest" description="Disordered" evidence="1">
    <location>
        <begin position="186"/>
        <end position="205"/>
    </location>
</feature>
<feature type="region of interest" description="Disordered" evidence="1">
    <location>
        <begin position="219"/>
        <end position="258"/>
    </location>
</feature>
<evidence type="ECO:0000313" key="2">
    <source>
        <dbReference type="EMBL" id="KHJ34215.1"/>
    </source>
</evidence>
<proteinExistence type="predicted"/>
<dbReference type="Proteomes" id="UP000030854">
    <property type="component" value="Unassembled WGS sequence"/>
</dbReference>
<feature type="region of interest" description="Disordered" evidence="1">
    <location>
        <begin position="1"/>
        <end position="49"/>
    </location>
</feature>
<sequence length="458" mass="50565">MQNLNFHNDSMDTSQESQALSTESSNQPPPLRQSLHYTIPPPLSHGRQILKPVAPSKRPIIERPTPSCSNKINIENAFLPKELAEIVAIRQRRERAWHARFMICKTAISSIESSLANFKDEIEVEDVAAFKAYLKLAIANFAAVDTAPTPPKIPSHSRPSKGSRHGLGVDKIAANKVATAIPRSYTGINSSSKKTQGTHSLPNIPEKLESTWATVARKGKKKARITLSTNAPLAPVRKETQSSTSKNKSPTRDSPKIAVTDRRLFVRLPHEHEWRKLSPAGIREVIVKKLAISPALFGKIKPVHSGFALSPCSTEARETMLNAGNRLFLSGAKLEPATNWTSVIVPTVPATIRKEQGEVEVEVNKCMLTEEIERVCQIRPAHVKLYGGIKPGAPHRTWMAYFPTAPRRHRVETAGQLTTQRSYVWLQLSAEIAVVPIGPTVVDVLHAQLVQVHLPRSS</sequence>
<name>A0A0B1PA58_UNCNE</name>
<feature type="compositionally biased region" description="Polar residues" evidence="1">
    <location>
        <begin position="186"/>
        <end position="201"/>
    </location>
</feature>
<protein>
    <submittedName>
        <fullName evidence="2">Putative eka-like protein</fullName>
    </submittedName>
</protein>
<gene>
    <name evidence="2" type="ORF">EV44_g5949</name>
</gene>
<dbReference type="AlphaFoldDB" id="A0A0B1PA58"/>
<feature type="compositionally biased region" description="Polar residues" evidence="1">
    <location>
        <begin position="1"/>
        <end position="26"/>
    </location>
</feature>